<dbReference type="RefSeq" id="XP_024688118.1">
    <property type="nucleotide sequence ID" value="XM_024831553.1"/>
</dbReference>
<feature type="region of interest" description="Disordered" evidence="1">
    <location>
        <begin position="1"/>
        <end position="80"/>
    </location>
</feature>
<accession>A0A2I1CPI8</accession>
<dbReference type="VEuPathDB" id="FungiDB:P174DRAFT_509439"/>
<keyword evidence="5" id="KW-1185">Reference proteome</keyword>
<dbReference type="Pfam" id="PF11917">
    <property type="entry name" value="DUF3435"/>
    <property type="match status" value="3"/>
</dbReference>
<dbReference type="OrthoDB" id="4485682at2759"/>
<name>A0A2I1CPI8_ASPN1</name>
<keyword evidence="2" id="KW-0472">Membrane</keyword>
<gene>
    <name evidence="4" type="ORF">P174DRAFT_509439</name>
</gene>
<dbReference type="InterPro" id="IPR021842">
    <property type="entry name" value="DUF3435"/>
</dbReference>
<proteinExistence type="predicted"/>
<feature type="compositionally biased region" description="Low complexity" evidence="1">
    <location>
        <begin position="1"/>
        <end position="22"/>
    </location>
</feature>
<dbReference type="PROSITE" id="PS00028">
    <property type="entry name" value="ZINC_FINGER_C2H2_1"/>
    <property type="match status" value="2"/>
</dbReference>
<dbReference type="EMBL" id="MSZS01000001">
    <property type="protein sequence ID" value="PKX99523.1"/>
    <property type="molecule type" value="Genomic_DNA"/>
</dbReference>
<sequence>MAVSQETSASSRTATTKSSTMSPGISDDDRSFEPNSETDLTEPEYLPSLTQKAKQRKIRRVPASSHLQADSAEIRASETENVTNTSAVELVHRGCYKDPADDIDEDLSKVPEDYGRSDNTWKLNLRLKDRWAWYCRTKAIELSADLKWEDSEDALRQASLNDMHWFLNYNKIGVVGMRHLIDKCGLDKQPRANTPVYIEDMQIILCLYNTIRLFTHLQISLQRDLHGGPPVLMIEIKPQFVKSVLGMYKVNTFALPEIVYGILLVFSPHVLLFIILFYEMLIPLKRVMDNYYVFPKVAVVDGKPCIFEIHGFLNALFSHQFHYRTRELLNESGFVSDAQRNEIVCGLNLVKEFLRAVKWMSCWIDTRRPRYLTDMEKASVEKDLDWKQVVIDIERQLTGGAVNDKPACEVLQQEFAMPPEHILLVESFFTWPTSDSLEDEWARRNKAMMVGPLRGRLKHPASEDEELIVDPPSKKQKGPKLPTISAWEKKLDTIKEKVAAVKPSACFQCLKEYTDVYGVKRHFKASHLQDRKCNFCDLLLQHEMHLRLHAEEVHRLRT</sequence>
<protein>
    <recommendedName>
        <fullName evidence="3">C2H2-type domain-containing protein</fullName>
    </recommendedName>
</protein>
<evidence type="ECO:0000313" key="4">
    <source>
        <dbReference type="EMBL" id="PKX99523.1"/>
    </source>
</evidence>
<dbReference type="Proteomes" id="UP000234474">
    <property type="component" value="Unassembled WGS sequence"/>
</dbReference>
<dbReference type="AlphaFoldDB" id="A0A2I1CPI8"/>
<dbReference type="PANTHER" id="PTHR37535:SF2">
    <property type="entry name" value="FINGER DOMAIN PROTEIN, PUTATIVE (AFU_ORTHOLOGUE AFUA_6G09300)-RELATED"/>
    <property type="match status" value="1"/>
</dbReference>
<feature type="transmembrane region" description="Helical" evidence="2">
    <location>
        <begin position="258"/>
        <end position="278"/>
    </location>
</feature>
<organism evidence="4 5">
    <name type="scientific">Aspergillus novofumigatus (strain IBT 16806)</name>
    <dbReference type="NCBI Taxonomy" id="1392255"/>
    <lineage>
        <taxon>Eukaryota</taxon>
        <taxon>Fungi</taxon>
        <taxon>Dikarya</taxon>
        <taxon>Ascomycota</taxon>
        <taxon>Pezizomycotina</taxon>
        <taxon>Eurotiomycetes</taxon>
        <taxon>Eurotiomycetidae</taxon>
        <taxon>Eurotiales</taxon>
        <taxon>Aspergillaceae</taxon>
        <taxon>Aspergillus</taxon>
        <taxon>Aspergillus subgen. Fumigati</taxon>
    </lineage>
</organism>
<dbReference type="OMA" id="TISAWEK"/>
<keyword evidence="2" id="KW-1133">Transmembrane helix</keyword>
<dbReference type="InterPro" id="IPR013087">
    <property type="entry name" value="Znf_C2H2_type"/>
</dbReference>
<dbReference type="STRING" id="1392255.A0A2I1CPI8"/>
<reference evidence="5" key="1">
    <citation type="journal article" date="2018" name="Proc. Natl. Acad. Sci. U.S.A.">
        <title>Linking secondary metabolites to gene clusters through genome sequencing of six diverse Aspergillus species.</title>
        <authorList>
            <person name="Kaerboelling I."/>
            <person name="Vesth T.C."/>
            <person name="Frisvad J.C."/>
            <person name="Nybo J.L."/>
            <person name="Theobald S."/>
            <person name="Kuo A."/>
            <person name="Bowyer P."/>
            <person name="Matsuda Y."/>
            <person name="Mondo S."/>
            <person name="Lyhne E.K."/>
            <person name="Kogle M.E."/>
            <person name="Clum A."/>
            <person name="Lipzen A."/>
            <person name="Salamov A."/>
            <person name="Ngan C.Y."/>
            <person name="Daum C."/>
            <person name="Chiniquy J."/>
            <person name="Barry K."/>
            <person name="LaButti K."/>
            <person name="Haridas S."/>
            <person name="Simmons B.A."/>
            <person name="Magnuson J.K."/>
            <person name="Mortensen U.H."/>
            <person name="Larsen T.O."/>
            <person name="Grigoriev I.V."/>
            <person name="Baker S.E."/>
            <person name="Andersen M.R."/>
        </authorList>
    </citation>
    <scope>NUCLEOTIDE SEQUENCE [LARGE SCALE GENOMIC DNA]</scope>
    <source>
        <strain evidence="5">IBT 16806</strain>
    </source>
</reference>
<comment type="caution">
    <text evidence="4">The sequence shown here is derived from an EMBL/GenBank/DDBJ whole genome shotgun (WGS) entry which is preliminary data.</text>
</comment>
<feature type="domain" description="C2H2-type" evidence="3">
    <location>
        <begin position="533"/>
        <end position="554"/>
    </location>
</feature>
<evidence type="ECO:0000256" key="2">
    <source>
        <dbReference type="SAM" id="Phobius"/>
    </source>
</evidence>
<evidence type="ECO:0000313" key="5">
    <source>
        <dbReference type="Proteomes" id="UP000234474"/>
    </source>
</evidence>
<dbReference type="GeneID" id="36538890"/>
<evidence type="ECO:0000256" key="1">
    <source>
        <dbReference type="SAM" id="MobiDB-lite"/>
    </source>
</evidence>
<feature type="domain" description="C2H2-type" evidence="3">
    <location>
        <begin position="506"/>
        <end position="527"/>
    </location>
</feature>
<dbReference type="PANTHER" id="PTHR37535">
    <property type="entry name" value="FLUG DOMAIN PROTEIN"/>
    <property type="match status" value="1"/>
</dbReference>
<keyword evidence="2" id="KW-0812">Transmembrane</keyword>
<evidence type="ECO:0000259" key="3">
    <source>
        <dbReference type="PROSITE" id="PS00028"/>
    </source>
</evidence>